<organism evidence="4">
    <name type="scientific">Gongylonema pulchrum</name>
    <dbReference type="NCBI Taxonomy" id="637853"/>
    <lineage>
        <taxon>Eukaryota</taxon>
        <taxon>Metazoa</taxon>
        <taxon>Ecdysozoa</taxon>
        <taxon>Nematoda</taxon>
        <taxon>Chromadorea</taxon>
        <taxon>Rhabditida</taxon>
        <taxon>Spirurina</taxon>
        <taxon>Spiruromorpha</taxon>
        <taxon>Spiruroidea</taxon>
        <taxon>Gongylonematidae</taxon>
        <taxon>Gongylonema</taxon>
    </lineage>
</organism>
<gene>
    <name evidence="2" type="ORF">GPUH_LOCUS17570</name>
</gene>
<sequence length="137" mass="14033">MSSVLFKCALLGVMLHMAHSAAISSFNGNRAGDAAFNDNANSINSMKRIKGAQESFNSNASMNNNANDHGVSDDIAVAAPVPPVPPVPALPPVPPTGNAGAAGASDSFNVNLAGNEVSSITYLFSRFDCASDGTHKE</sequence>
<feature type="signal peptide" evidence="1">
    <location>
        <begin position="1"/>
        <end position="20"/>
    </location>
</feature>
<keyword evidence="1" id="KW-0732">Signal</keyword>
<evidence type="ECO:0000256" key="1">
    <source>
        <dbReference type="SAM" id="SignalP"/>
    </source>
</evidence>
<evidence type="ECO:0000313" key="3">
    <source>
        <dbReference type="Proteomes" id="UP000271098"/>
    </source>
</evidence>
<evidence type="ECO:0000313" key="2">
    <source>
        <dbReference type="EMBL" id="VDN30048.1"/>
    </source>
</evidence>
<accession>A0A183E9C8</accession>
<dbReference type="AlphaFoldDB" id="A0A183E9C8"/>
<feature type="chain" id="PRO_5043139049" evidence="1">
    <location>
        <begin position="21"/>
        <end position="137"/>
    </location>
</feature>
<dbReference type="Proteomes" id="UP000271098">
    <property type="component" value="Unassembled WGS sequence"/>
</dbReference>
<proteinExistence type="predicted"/>
<evidence type="ECO:0000313" key="4">
    <source>
        <dbReference type="WBParaSite" id="GPUH_0001759101-mRNA-1"/>
    </source>
</evidence>
<protein>
    <submittedName>
        <fullName evidence="4">Secreted protein</fullName>
    </submittedName>
</protein>
<keyword evidence="3" id="KW-1185">Reference proteome</keyword>
<dbReference type="EMBL" id="UYRT01085371">
    <property type="protein sequence ID" value="VDN30048.1"/>
    <property type="molecule type" value="Genomic_DNA"/>
</dbReference>
<dbReference type="WBParaSite" id="GPUH_0001759101-mRNA-1">
    <property type="protein sequence ID" value="GPUH_0001759101-mRNA-1"/>
    <property type="gene ID" value="GPUH_0001759101"/>
</dbReference>
<reference evidence="2 3" key="2">
    <citation type="submission" date="2018-11" db="EMBL/GenBank/DDBJ databases">
        <authorList>
            <consortium name="Pathogen Informatics"/>
        </authorList>
    </citation>
    <scope>NUCLEOTIDE SEQUENCE [LARGE SCALE GENOMIC DNA]</scope>
</reference>
<reference evidence="4" key="1">
    <citation type="submission" date="2016-06" db="UniProtKB">
        <authorList>
            <consortium name="WormBaseParasite"/>
        </authorList>
    </citation>
    <scope>IDENTIFICATION</scope>
</reference>
<name>A0A183E9C8_9BILA</name>